<dbReference type="Pfam" id="PF13431">
    <property type="entry name" value="TPR_17"/>
    <property type="match status" value="1"/>
</dbReference>
<name>A0A7T6ARL6_9BACT</name>
<keyword evidence="2 3" id="KW-0802">TPR repeat</keyword>
<dbReference type="RefSeq" id="WP_199262948.1">
    <property type="nucleotide sequence ID" value="NZ_CP054140.1"/>
</dbReference>
<feature type="repeat" description="TPR" evidence="3">
    <location>
        <begin position="409"/>
        <end position="442"/>
    </location>
</feature>
<feature type="repeat" description="TPR" evidence="3">
    <location>
        <begin position="443"/>
        <end position="476"/>
    </location>
</feature>
<dbReference type="InterPro" id="IPR019734">
    <property type="entry name" value="TPR_rpt"/>
</dbReference>
<dbReference type="Gene3D" id="1.25.40.10">
    <property type="entry name" value="Tetratricopeptide repeat domain"/>
    <property type="match status" value="1"/>
</dbReference>
<protein>
    <submittedName>
        <fullName evidence="4">Tetratricopeptide repeat protein</fullName>
    </submittedName>
</protein>
<evidence type="ECO:0000313" key="5">
    <source>
        <dbReference type="Proteomes" id="UP000596092"/>
    </source>
</evidence>
<reference evidence="4 5" key="1">
    <citation type="submission" date="2020-05" db="EMBL/GenBank/DDBJ databases">
        <title>Complete genome of Desulfobulbus oligotrophicus.</title>
        <authorList>
            <person name="Podar M."/>
        </authorList>
    </citation>
    <scope>NUCLEOTIDE SEQUENCE [LARGE SCALE GENOMIC DNA]</scope>
    <source>
        <strain evidence="4 5">Prop6</strain>
    </source>
</reference>
<feature type="repeat" description="TPR" evidence="3">
    <location>
        <begin position="551"/>
        <end position="584"/>
    </location>
</feature>
<keyword evidence="1" id="KW-0677">Repeat</keyword>
<proteinExistence type="predicted"/>
<dbReference type="InterPro" id="IPR011990">
    <property type="entry name" value="TPR-like_helical_dom_sf"/>
</dbReference>
<evidence type="ECO:0000256" key="3">
    <source>
        <dbReference type="PROSITE-ProRule" id="PRU00339"/>
    </source>
</evidence>
<dbReference type="PANTHER" id="PTHR44186:SF1">
    <property type="entry name" value="BARDET-BIEDL SYNDROME 4 PROTEIN"/>
    <property type="match status" value="1"/>
</dbReference>
<accession>A0A7T6ARL6</accession>
<dbReference type="SMART" id="SM00028">
    <property type="entry name" value="TPR"/>
    <property type="match status" value="6"/>
</dbReference>
<dbReference type="SUPFAM" id="SSF48452">
    <property type="entry name" value="TPR-like"/>
    <property type="match status" value="2"/>
</dbReference>
<dbReference type="AlphaFoldDB" id="A0A7T6ARL6"/>
<dbReference type="Pfam" id="PF07719">
    <property type="entry name" value="TPR_2"/>
    <property type="match status" value="1"/>
</dbReference>
<gene>
    <name evidence="4" type="ORF">HP555_12710</name>
</gene>
<organism evidence="4 5">
    <name type="scientific">Desulfobulbus oligotrophicus</name>
    <dbReference type="NCBI Taxonomy" id="1909699"/>
    <lineage>
        <taxon>Bacteria</taxon>
        <taxon>Pseudomonadati</taxon>
        <taxon>Thermodesulfobacteriota</taxon>
        <taxon>Desulfobulbia</taxon>
        <taxon>Desulfobulbales</taxon>
        <taxon>Desulfobulbaceae</taxon>
        <taxon>Desulfobulbus</taxon>
    </lineage>
</organism>
<dbReference type="KEGG" id="dog:HP555_12710"/>
<evidence type="ECO:0000256" key="1">
    <source>
        <dbReference type="ARBA" id="ARBA00022737"/>
    </source>
</evidence>
<keyword evidence="5" id="KW-1185">Reference proteome</keyword>
<evidence type="ECO:0000256" key="2">
    <source>
        <dbReference type="ARBA" id="ARBA00022803"/>
    </source>
</evidence>
<sequence length="702" mass="79162">MLSLFDFYTLHQFIADEAQRSLSLPATVYFARLDADGSLHALQLHSTDQDEVPFSELPHQVLKPHLSEDKIIIPLTLPSEEHIALVITDVDPELLKKMSPQWLQKTGEDLLSILELSCLQYKDTNLDLYNSHAAKAFIQCTKFEEPVFFLLINTVFYRRSAIGNLQKLRETADLLQVLTKSPCFTFGYGVFGVALALENREQALRQTRYLQQQLKREGLHKVQVSFAKLGSDHSKYENSLFEKIWQALTVAEQRGPFGFCDVEILQNRPDHPFKLDNPTLSARLAQRWRALSAFSLVLISRQAGTEEPFTGPAEANSIALPQHLGEYIGEDDNLTFVLIPGSDPEEVRLQVDAIRDRYQELYNNGLSLTIGVASWPCLDFTKHDVPGNCLKALLHSSYLGAGTTVFFDHISLNISGDVFFDEGDYRTAIREYRRGLRLHPNDINLMNSLGVALIECGQKRRAAECFQNVLQKDPANHMALINFGHVQQTLGRKDLALQSFELAYQGLETTSFAPQDLLIPLGKLYAECGAHKKAQAVLEQWQACPGSENEYLLYRLLGQSYFENGRHEDAKSACQKALQLFPHDSVSLSTLGLLYVESGEGDSLGLDLCQKALELDNQNPDHWYRLARALLCLMNETEALSAVKRCLQLQRYHMEGRLLLSRIYLHMKKSRLAEQAAVKVLEAATATVSQKHRAQQIITESA</sequence>
<dbReference type="PANTHER" id="PTHR44186">
    <property type="match status" value="1"/>
</dbReference>
<dbReference type="Pfam" id="PF13414">
    <property type="entry name" value="TPR_11"/>
    <property type="match status" value="1"/>
</dbReference>
<dbReference type="InterPro" id="IPR013105">
    <property type="entry name" value="TPR_2"/>
</dbReference>
<dbReference type="Proteomes" id="UP000596092">
    <property type="component" value="Chromosome"/>
</dbReference>
<evidence type="ECO:0000313" key="4">
    <source>
        <dbReference type="EMBL" id="QQG66665.1"/>
    </source>
</evidence>
<dbReference type="PROSITE" id="PS50005">
    <property type="entry name" value="TPR"/>
    <property type="match status" value="3"/>
</dbReference>
<dbReference type="EMBL" id="CP054140">
    <property type="protein sequence ID" value="QQG66665.1"/>
    <property type="molecule type" value="Genomic_DNA"/>
</dbReference>